<evidence type="ECO:0000313" key="2">
    <source>
        <dbReference type="EMBL" id="KKL64268.1"/>
    </source>
</evidence>
<feature type="compositionally biased region" description="Basic and acidic residues" evidence="1">
    <location>
        <begin position="23"/>
        <end position="35"/>
    </location>
</feature>
<name>A0A0F9DR58_9ZZZZ</name>
<dbReference type="AlphaFoldDB" id="A0A0F9DR58"/>
<gene>
    <name evidence="2" type="ORF">LCGC14_2166710</name>
</gene>
<dbReference type="EMBL" id="LAZR01027895">
    <property type="protein sequence ID" value="KKL64268.1"/>
    <property type="molecule type" value="Genomic_DNA"/>
</dbReference>
<comment type="caution">
    <text evidence="2">The sequence shown here is derived from an EMBL/GenBank/DDBJ whole genome shotgun (WGS) entry which is preliminary data.</text>
</comment>
<organism evidence="2">
    <name type="scientific">marine sediment metagenome</name>
    <dbReference type="NCBI Taxonomy" id="412755"/>
    <lineage>
        <taxon>unclassified sequences</taxon>
        <taxon>metagenomes</taxon>
        <taxon>ecological metagenomes</taxon>
    </lineage>
</organism>
<protein>
    <submittedName>
        <fullName evidence="2">Uncharacterized protein</fullName>
    </submittedName>
</protein>
<reference evidence="2" key="1">
    <citation type="journal article" date="2015" name="Nature">
        <title>Complex archaea that bridge the gap between prokaryotes and eukaryotes.</title>
        <authorList>
            <person name="Spang A."/>
            <person name="Saw J.H."/>
            <person name="Jorgensen S.L."/>
            <person name="Zaremba-Niedzwiedzka K."/>
            <person name="Martijn J."/>
            <person name="Lind A.E."/>
            <person name="van Eijk R."/>
            <person name="Schleper C."/>
            <person name="Guy L."/>
            <person name="Ettema T.J."/>
        </authorList>
    </citation>
    <scope>NUCLEOTIDE SEQUENCE</scope>
</reference>
<proteinExistence type="predicted"/>
<accession>A0A0F9DR58</accession>
<evidence type="ECO:0000256" key="1">
    <source>
        <dbReference type="SAM" id="MobiDB-lite"/>
    </source>
</evidence>
<feature type="compositionally biased region" description="Polar residues" evidence="1">
    <location>
        <begin position="8"/>
        <end position="22"/>
    </location>
</feature>
<sequence length="35" mass="4013">MEDEETQTNESNDTENVSVSDNVQKKIKEQELGED</sequence>
<feature type="region of interest" description="Disordered" evidence="1">
    <location>
        <begin position="1"/>
        <end position="35"/>
    </location>
</feature>